<evidence type="ECO:0000313" key="1">
    <source>
        <dbReference type="EMBL" id="ELZ43328.1"/>
    </source>
</evidence>
<organism evidence="1 2">
    <name type="scientific">Halorubrum coriense DSM 10284</name>
    <dbReference type="NCBI Taxonomy" id="1227466"/>
    <lineage>
        <taxon>Archaea</taxon>
        <taxon>Methanobacteriati</taxon>
        <taxon>Methanobacteriota</taxon>
        <taxon>Stenosarchaea group</taxon>
        <taxon>Halobacteria</taxon>
        <taxon>Halobacteriales</taxon>
        <taxon>Haloferacaceae</taxon>
        <taxon>Halorubrum</taxon>
    </lineage>
</organism>
<proteinExistence type="predicted"/>
<accession>M0E8H8</accession>
<sequence length="119" mass="13411">MNPFVFWPPLPSSAGPLVWLPLVIQQEIYIFHIPVGWGLSPRPLDTACNRVGALALTILVFPAEALLFDRRCFGFSTKIFVRVSAMYLSKRMSASTEGNSFLIVHRHPIKGLAYVLRRL</sequence>
<dbReference type="EMBL" id="AOJL01000062">
    <property type="protein sequence ID" value="ELZ43328.1"/>
    <property type="molecule type" value="Genomic_DNA"/>
</dbReference>
<protein>
    <submittedName>
        <fullName evidence="1">Uncharacterized protein</fullName>
    </submittedName>
</protein>
<gene>
    <name evidence="1" type="ORF">C464_16407</name>
</gene>
<keyword evidence="2" id="KW-1185">Reference proteome</keyword>
<comment type="caution">
    <text evidence="1">The sequence shown here is derived from an EMBL/GenBank/DDBJ whole genome shotgun (WGS) entry which is preliminary data.</text>
</comment>
<dbReference type="Proteomes" id="UP000011509">
    <property type="component" value="Unassembled WGS sequence"/>
</dbReference>
<name>M0E8H8_9EURY</name>
<reference evidence="1 2" key="1">
    <citation type="journal article" date="2014" name="PLoS Genet.">
        <title>Phylogenetically driven sequencing of extremely halophilic archaea reveals strategies for static and dynamic osmo-response.</title>
        <authorList>
            <person name="Becker E.A."/>
            <person name="Seitzer P.M."/>
            <person name="Tritt A."/>
            <person name="Larsen D."/>
            <person name="Krusor M."/>
            <person name="Yao A.I."/>
            <person name="Wu D."/>
            <person name="Madern D."/>
            <person name="Eisen J.A."/>
            <person name="Darling A.E."/>
            <person name="Facciotti M.T."/>
        </authorList>
    </citation>
    <scope>NUCLEOTIDE SEQUENCE [LARGE SCALE GENOMIC DNA]</scope>
    <source>
        <strain evidence="1 2">DSM 10284</strain>
    </source>
</reference>
<evidence type="ECO:0000313" key="2">
    <source>
        <dbReference type="Proteomes" id="UP000011509"/>
    </source>
</evidence>
<dbReference type="AlphaFoldDB" id="M0E8H8"/>